<dbReference type="Gene3D" id="3.40.50.150">
    <property type="entry name" value="Vaccinia Virus protein VP39"/>
    <property type="match status" value="1"/>
</dbReference>
<dbReference type="Gene3D" id="2.40.50.1070">
    <property type="match status" value="1"/>
</dbReference>
<dbReference type="PROSITE" id="PS51687">
    <property type="entry name" value="SAM_MT_RNA_M5U"/>
    <property type="match status" value="1"/>
</dbReference>
<protein>
    <submittedName>
        <fullName evidence="7">23S rRNA (Uracil(1939)-C(5))-methyltransferase RlmD</fullName>
        <ecNumber evidence="7">2.1.1.190</ecNumber>
    </submittedName>
</protein>
<dbReference type="InterPro" id="IPR012340">
    <property type="entry name" value="NA-bd_OB-fold"/>
</dbReference>
<dbReference type="SUPFAM" id="SSF50249">
    <property type="entry name" value="Nucleic acid-binding proteins"/>
    <property type="match status" value="1"/>
</dbReference>
<name>A0ABU8SIA0_9LACO</name>
<feature type="binding site" evidence="4">
    <location>
        <position position="313"/>
    </location>
    <ligand>
        <name>S-adenosyl-L-methionine</name>
        <dbReference type="ChEBI" id="CHEBI:59789"/>
    </ligand>
</feature>
<reference evidence="7 8" key="1">
    <citation type="submission" date="2023-10" db="EMBL/GenBank/DDBJ databases">
        <title>Nicoliella lavandulae sp. nov. isolated from Lavandula angustifolia flowers.</title>
        <authorList>
            <person name="Alcantara C."/>
            <person name="Zuniga M."/>
            <person name="Landete J.M."/>
            <person name="Monedero V."/>
        </authorList>
    </citation>
    <scope>NUCLEOTIDE SEQUENCE [LARGE SCALE GENOMIC DNA]</scope>
    <source>
        <strain evidence="7 8">Es01</strain>
    </source>
</reference>
<dbReference type="PANTHER" id="PTHR11061:SF30">
    <property type="entry name" value="TRNA (URACIL(54)-C(5))-METHYLTRANSFERASE"/>
    <property type="match status" value="1"/>
</dbReference>
<dbReference type="InterPro" id="IPR030390">
    <property type="entry name" value="MeTrfase_TrmA_AS"/>
</dbReference>
<organism evidence="7 8">
    <name type="scientific">Nicoliella lavandulae</name>
    <dbReference type="NCBI Taxonomy" id="3082954"/>
    <lineage>
        <taxon>Bacteria</taxon>
        <taxon>Bacillati</taxon>
        <taxon>Bacillota</taxon>
        <taxon>Bacilli</taxon>
        <taxon>Lactobacillales</taxon>
        <taxon>Lactobacillaceae</taxon>
        <taxon>Nicoliella</taxon>
    </lineage>
</organism>
<feature type="domain" description="TRAM" evidence="6">
    <location>
        <begin position="4"/>
        <end position="62"/>
    </location>
</feature>
<dbReference type="CDD" id="cd02440">
    <property type="entry name" value="AdoMet_MTases"/>
    <property type="match status" value="1"/>
</dbReference>
<comment type="similarity">
    <text evidence="4">Belongs to the class I-like SAM-binding methyltransferase superfamily. RNA M5U methyltransferase family.</text>
</comment>
<feature type="binding site" evidence="4">
    <location>
        <position position="334"/>
    </location>
    <ligand>
        <name>S-adenosyl-L-methionine</name>
        <dbReference type="ChEBI" id="CHEBI:59789"/>
    </ligand>
</feature>
<dbReference type="Pfam" id="PF01938">
    <property type="entry name" value="TRAM"/>
    <property type="match status" value="1"/>
</dbReference>
<evidence type="ECO:0000313" key="7">
    <source>
        <dbReference type="EMBL" id="MEJ6399611.1"/>
    </source>
</evidence>
<dbReference type="PANTHER" id="PTHR11061">
    <property type="entry name" value="RNA M5U METHYLTRANSFERASE"/>
    <property type="match status" value="1"/>
</dbReference>
<keyword evidence="8" id="KW-1185">Reference proteome</keyword>
<dbReference type="Pfam" id="PF05958">
    <property type="entry name" value="tRNA_U5-meth_tr"/>
    <property type="match status" value="1"/>
</dbReference>
<dbReference type="EC" id="2.1.1.190" evidence="7"/>
<keyword evidence="2 4" id="KW-0808">Transferase</keyword>
<evidence type="ECO:0000256" key="2">
    <source>
        <dbReference type="ARBA" id="ARBA00022679"/>
    </source>
</evidence>
<dbReference type="Gene3D" id="2.40.50.140">
    <property type="entry name" value="Nucleic acid-binding proteins"/>
    <property type="match status" value="1"/>
</dbReference>
<dbReference type="PROSITE" id="PS01230">
    <property type="entry name" value="TRMA_1"/>
    <property type="match status" value="1"/>
</dbReference>
<dbReference type="PROSITE" id="PS50926">
    <property type="entry name" value="TRAM"/>
    <property type="match status" value="1"/>
</dbReference>
<evidence type="ECO:0000259" key="6">
    <source>
        <dbReference type="PROSITE" id="PS50926"/>
    </source>
</evidence>
<feature type="active site" evidence="5">
    <location>
        <position position="409"/>
    </location>
</feature>
<evidence type="ECO:0000256" key="5">
    <source>
        <dbReference type="PROSITE-ProRule" id="PRU10015"/>
    </source>
</evidence>
<accession>A0ABU8SIA0</accession>
<dbReference type="PROSITE" id="PS01231">
    <property type="entry name" value="TRMA_2"/>
    <property type="match status" value="1"/>
</dbReference>
<dbReference type="EMBL" id="JAWMWH010000001">
    <property type="protein sequence ID" value="MEJ6399611.1"/>
    <property type="molecule type" value="Genomic_DNA"/>
</dbReference>
<dbReference type="InterPro" id="IPR002792">
    <property type="entry name" value="TRAM_dom"/>
</dbReference>
<evidence type="ECO:0000313" key="8">
    <source>
        <dbReference type="Proteomes" id="UP001370590"/>
    </source>
</evidence>
<dbReference type="RefSeq" id="WP_339959462.1">
    <property type="nucleotide sequence ID" value="NZ_JAWMWH010000001.1"/>
</dbReference>
<feature type="binding site" evidence="4">
    <location>
        <position position="382"/>
    </location>
    <ligand>
        <name>S-adenosyl-L-methionine</name>
        <dbReference type="ChEBI" id="CHEBI:59789"/>
    </ligand>
</feature>
<dbReference type="GO" id="GO:0032259">
    <property type="term" value="P:methylation"/>
    <property type="evidence" value="ECO:0007669"/>
    <property type="project" value="UniProtKB-KW"/>
</dbReference>
<comment type="caution">
    <text evidence="7">The sequence shown here is derived from an EMBL/GenBank/DDBJ whole genome shotgun (WGS) entry which is preliminary data.</text>
</comment>
<evidence type="ECO:0000256" key="3">
    <source>
        <dbReference type="ARBA" id="ARBA00022691"/>
    </source>
</evidence>
<evidence type="ECO:0000256" key="1">
    <source>
        <dbReference type="ARBA" id="ARBA00022603"/>
    </source>
</evidence>
<keyword evidence="3 4" id="KW-0949">S-adenosyl-L-methionine</keyword>
<dbReference type="NCBIfam" id="TIGR00479">
    <property type="entry name" value="rumA"/>
    <property type="match status" value="1"/>
</dbReference>
<dbReference type="InterPro" id="IPR030391">
    <property type="entry name" value="MeTrfase_TrmA_CS"/>
</dbReference>
<feature type="active site" description="Nucleophile" evidence="4">
    <location>
        <position position="409"/>
    </location>
</feature>
<dbReference type="GO" id="GO:0008168">
    <property type="term" value="F:methyltransferase activity"/>
    <property type="evidence" value="ECO:0007669"/>
    <property type="project" value="UniProtKB-KW"/>
</dbReference>
<dbReference type="Proteomes" id="UP001370590">
    <property type="component" value="Unassembled WGS sequence"/>
</dbReference>
<dbReference type="SUPFAM" id="SSF53335">
    <property type="entry name" value="S-adenosyl-L-methionine-dependent methyltransferases"/>
    <property type="match status" value="1"/>
</dbReference>
<proteinExistence type="inferred from homology"/>
<dbReference type="InterPro" id="IPR010280">
    <property type="entry name" value="U5_MeTrfase_fam"/>
</dbReference>
<gene>
    <name evidence="7" type="primary">rlmD</name>
    <name evidence="7" type="ORF">R4146_00180</name>
</gene>
<dbReference type="InterPro" id="IPR029063">
    <property type="entry name" value="SAM-dependent_MTases_sf"/>
</dbReference>
<sequence length="453" mass="51144">MKTPVQVGNTYTVKIIDLTYQGLGVAKINDFSVFVNNALPGETAIIKIDNVKKNFAFGSLVELKTKSPDRVEDVNQDYLQTGIAPLQHLSYEGQLRFKQHQIEELFDKQKIKVDVLPTMGMEHPDHYRNKALIPVKSINGELMTGFYKNHSHDLVPIEDFYIQQPEIDHAILVVRDILRKYKVTPYDERNHTGIIRNIMVRRGYYSHEMMIGLITRTKKLQLAEPIVNAIVDALPEVKSIVQNVNLKDNNVLLGKKNNVLYGKQYITDDLLGLKFAISLNSFYQVNPVQTEKLYSLAIDHADLGANDTVIDAYCGIGTISLAVAQHVKKVYGVEIIPQAIEDAKINAQKNHINNVSFVANKAEDQMAKWQAQGLKPDAIIVDPPRKGLASSFIDSAVEMQPKKLIYVSCNPSTLVRDTKRLMEKGYHISRPIQPVDQFPQTVHVESVTIFEQD</sequence>
<keyword evidence="1 4" id="KW-0489">Methyltransferase</keyword>
<evidence type="ECO:0000256" key="4">
    <source>
        <dbReference type="PROSITE-ProRule" id="PRU01024"/>
    </source>
</evidence>
<feature type="binding site" evidence="4">
    <location>
        <position position="284"/>
    </location>
    <ligand>
        <name>S-adenosyl-L-methionine</name>
        <dbReference type="ChEBI" id="CHEBI:59789"/>
    </ligand>
</feature>